<evidence type="ECO:0000259" key="2">
    <source>
        <dbReference type="PROSITE" id="PS50059"/>
    </source>
</evidence>
<keyword evidence="1" id="KW-0413">Isomerase</keyword>
<dbReference type="EMBL" id="KV920300">
    <property type="protein sequence ID" value="OSX68606.1"/>
    <property type="molecule type" value="Genomic_DNA"/>
</dbReference>
<dbReference type="InterPro" id="IPR001179">
    <property type="entry name" value="PPIase_FKBP_dom"/>
</dbReference>
<name>A0A1X6NJH2_PORUM</name>
<dbReference type="SUPFAM" id="SSF54534">
    <property type="entry name" value="FKBP-like"/>
    <property type="match status" value="1"/>
</dbReference>
<protein>
    <recommendedName>
        <fullName evidence="1">peptidylprolyl isomerase</fullName>
        <ecNumber evidence="1">5.2.1.8</ecNumber>
    </recommendedName>
</protein>
<sequence>MRVGGKRRLLIPPALGYADEQMGPVPRRFGDRRRLWATVLNPRRVESAGALVLDVELLRVRH</sequence>
<keyword evidence="4" id="KW-1185">Reference proteome</keyword>
<dbReference type="AlphaFoldDB" id="A0A1X6NJH2"/>
<evidence type="ECO:0000313" key="4">
    <source>
        <dbReference type="Proteomes" id="UP000218209"/>
    </source>
</evidence>
<dbReference type="InterPro" id="IPR046357">
    <property type="entry name" value="PPIase_dom_sf"/>
</dbReference>
<keyword evidence="1" id="KW-0697">Rotamase</keyword>
<dbReference type="Gene3D" id="3.10.50.40">
    <property type="match status" value="1"/>
</dbReference>
<dbReference type="Proteomes" id="UP000218209">
    <property type="component" value="Unassembled WGS sequence"/>
</dbReference>
<dbReference type="GO" id="GO:0003755">
    <property type="term" value="F:peptidyl-prolyl cis-trans isomerase activity"/>
    <property type="evidence" value="ECO:0007669"/>
    <property type="project" value="UniProtKB-KW"/>
</dbReference>
<organism evidence="3 4">
    <name type="scientific">Porphyra umbilicalis</name>
    <name type="common">Purple laver</name>
    <name type="synonym">Red alga</name>
    <dbReference type="NCBI Taxonomy" id="2786"/>
    <lineage>
        <taxon>Eukaryota</taxon>
        <taxon>Rhodophyta</taxon>
        <taxon>Bangiophyceae</taxon>
        <taxon>Bangiales</taxon>
        <taxon>Bangiaceae</taxon>
        <taxon>Porphyra</taxon>
    </lineage>
</organism>
<accession>A0A1X6NJH2</accession>
<dbReference type="PANTHER" id="PTHR47860:SF1">
    <property type="entry name" value="PEPTIDYL-PROLYL CIS-TRANS ISOMERASE FKBP17-1, CHLOROPLASTIC"/>
    <property type="match status" value="1"/>
</dbReference>
<comment type="catalytic activity">
    <reaction evidence="1">
        <text>[protein]-peptidylproline (omega=180) = [protein]-peptidylproline (omega=0)</text>
        <dbReference type="Rhea" id="RHEA:16237"/>
        <dbReference type="Rhea" id="RHEA-COMP:10747"/>
        <dbReference type="Rhea" id="RHEA-COMP:10748"/>
        <dbReference type="ChEBI" id="CHEBI:83833"/>
        <dbReference type="ChEBI" id="CHEBI:83834"/>
        <dbReference type="EC" id="5.2.1.8"/>
    </reaction>
</comment>
<reference evidence="3 4" key="1">
    <citation type="submission" date="2017-03" db="EMBL/GenBank/DDBJ databases">
        <title>WGS assembly of Porphyra umbilicalis.</title>
        <authorList>
            <person name="Brawley S.H."/>
            <person name="Blouin N.A."/>
            <person name="Ficko-Blean E."/>
            <person name="Wheeler G.L."/>
            <person name="Lohr M."/>
            <person name="Goodson H.V."/>
            <person name="Jenkins J.W."/>
            <person name="Blaby-Haas C.E."/>
            <person name="Helliwell K.E."/>
            <person name="Chan C."/>
            <person name="Marriage T."/>
            <person name="Bhattacharya D."/>
            <person name="Klein A.S."/>
            <person name="Badis Y."/>
            <person name="Brodie J."/>
            <person name="Cao Y."/>
            <person name="Collen J."/>
            <person name="Dittami S.M."/>
            <person name="Gachon C.M."/>
            <person name="Green B.R."/>
            <person name="Karpowicz S."/>
            <person name="Kim J.W."/>
            <person name="Kudahl U."/>
            <person name="Lin S."/>
            <person name="Michel G."/>
            <person name="Mittag M."/>
            <person name="Olson B.J."/>
            <person name="Pangilinan J."/>
            <person name="Peng Y."/>
            <person name="Qiu H."/>
            <person name="Shu S."/>
            <person name="Singer J.T."/>
            <person name="Smith A.G."/>
            <person name="Sprecher B.N."/>
            <person name="Wagner V."/>
            <person name="Wang W."/>
            <person name="Wang Z.-Y."/>
            <person name="Yan J."/>
            <person name="Yarish C."/>
            <person name="Zoeuner-Riek S."/>
            <person name="Zhuang Y."/>
            <person name="Zou Y."/>
            <person name="Lindquist E.A."/>
            <person name="Grimwood J."/>
            <person name="Barry K."/>
            <person name="Rokhsar D.S."/>
            <person name="Schmutz J."/>
            <person name="Stiller J.W."/>
            <person name="Grossman A.R."/>
            <person name="Prochnik S.E."/>
        </authorList>
    </citation>
    <scope>NUCLEOTIDE SEQUENCE [LARGE SCALE GENOMIC DNA]</scope>
    <source>
        <strain evidence="3">4086291</strain>
    </source>
</reference>
<gene>
    <name evidence="3" type="ORF">BU14_2510s0001</name>
</gene>
<feature type="domain" description="PPIase FKBP-type" evidence="2">
    <location>
        <begin position="1"/>
        <end position="61"/>
    </location>
</feature>
<dbReference type="PROSITE" id="PS50059">
    <property type="entry name" value="FKBP_PPIASE"/>
    <property type="match status" value="1"/>
</dbReference>
<proteinExistence type="predicted"/>
<dbReference type="PANTHER" id="PTHR47860">
    <property type="entry name" value="PEPTIDYL-PROLYL CIS-TRANS ISOMERASE FKBP17-1, CHLOROPLASTIC"/>
    <property type="match status" value="1"/>
</dbReference>
<dbReference type="OrthoDB" id="3654at2759"/>
<dbReference type="EC" id="5.2.1.8" evidence="1"/>
<dbReference type="InterPro" id="IPR044197">
    <property type="entry name" value="FKBP17-1-like"/>
</dbReference>
<evidence type="ECO:0000313" key="3">
    <source>
        <dbReference type="EMBL" id="OSX68606.1"/>
    </source>
</evidence>
<evidence type="ECO:0000256" key="1">
    <source>
        <dbReference type="PROSITE-ProRule" id="PRU00277"/>
    </source>
</evidence>